<dbReference type="InterPro" id="IPR051681">
    <property type="entry name" value="Ser/Thr_Kinases-Pseudokinases"/>
</dbReference>
<evidence type="ECO:0000256" key="5">
    <source>
        <dbReference type="PROSITE-ProRule" id="PRU10141"/>
    </source>
</evidence>
<dbReference type="SMART" id="SM00220">
    <property type="entry name" value="S_TKc"/>
    <property type="match status" value="1"/>
</dbReference>
<dbReference type="PROSITE" id="PS50011">
    <property type="entry name" value="PROTEIN_KINASE_DOM"/>
    <property type="match status" value="1"/>
</dbReference>
<proteinExistence type="predicted"/>
<dbReference type="AlphaFoldDB" id="A0A9W6BKY4"/>
<dbReference type="SUPFAM" id="SSF56112">
    <property type="entry name" value="Protein kinase-like (PK-like)"/>
    <property type="match status" value="1"/>
</dbReference>
<dbReference type="EMBL" id="BRXU01000009">
    <property type="protein sequence ID" value="GLC53913.1"/>
    <property type="molecule type" value="Genomic_DNA"/>
</dbReference>
<dbReference type="InterPro" id="IPR008271">
    <property type="entry name" value="Ser/Thr_kinase_AS"/>
</dbReference>
<dbReference type="PROSITE" id="PS00107">
    <property type="entry name" value="PROTEIN_KINASE_ATP"/>
    <property type="match status" value="1"/>
</dbReference>
<dbReference type="Gene3D" id="3.30.200.20">
    <property type="entry name" value="Phosphorylase Kinase, domain 1"/>
    <property type="match status" value="1"/>
</dbReference>
<protein>
    <recommendedName>
        <fullName evidence="7">Protein kinase domain-containing protein</fullName>
    </recommendedName>
</protein>
<dbReference type="InterPro" id="IPR017441">
    <property type="entry name" value="Protein_kinase_ATP_BS"/>
</dbReference>
<organism evidence="8 9">
    <name type="scientific">Pleodorina starrii</name>
    <dbReference type="NCBI Taxonomy" id="330485"/>
    <lineage>
        <taxon>Eukaryota</taxon>
        <taxon>Viridiplantae</taxon>
        <taxon>Chlorophyta</taxon>
        <taxon>core chlorophytes</taxon>
        <taxon>Chlorophyceae</taxon>
        <taxon>CS clade</taxon>
        <taxon>Chlamydomonadales</taxon>
        <taxon>Volvocaceae</taxon>
        <taxon>Pleodorina</taxon>
    </lineage>
</organism>
<dbReference type="InterPro" id="IPR000719">
    <property type="entry name" value="Prot_kinase_dom"/>
</dbReference>
<feature type="binding site" evidence="5">
    <location>
        <position position="413"/>
    </location>
    <ligand>
        <name>ATP</name>
        <dbReference type="ChEBI" id="CHEBI:30616"/>
    </ligand>
</feature>
<keyword evidence="2 5" id="KW-0547">Nucleotide-binding</keyword>
<keyword evidence="4 5" id="KW-0067">ATP-binding</keyword>
<feature type="transmembrane region" description="Helical" evidence="6">
    <location>
        <begin position="147"/>
        <end position="174"/>
    </location>
</feature>
<comment type="caution">
    <text evidence="8">The sequence shown here is derived from an EMBL/GenBank/DDBJ whole genome shotgun (WGS) entry which is preliminary data.</text>
</comment>
<dbReference type="GO" id="GO:0005524">
    <property type="term" value="F:ATP binding"/>
    <property type="evidence" value="ECO:0007669"/>
    <property type="project" value="UniProtKB-UniRule"/>
</dbReference>
<evidence type="ECO:0000256" key="4">
    <source>
        <dbReference type="ARBA" id="ARBA00022840"/>
    </source>
</evidence>
<reference evidence="8 9" key="1">
    <citation type="journal article" date="2023" name="Commun. Biol.">
        <title>Reorganization of the ancestral sex-determining regions during the evolution of trioecy in Pleodorina starrii.</title>
        <authorList>
            <person name="Takahashi K."/>
            <person name="Suzuki S."/>
            <person name="Kawai-Toyooka H."/>
            <person name="Yamamoto K."/>
            <person name="Hamaji T."/>
            <person name="Ootsuki R."/>
            <person name="Yamaguchi H."/>
            <person name="Kawachi M."/>
            <person name="Higashiyama T."/>
            <person name="Nozaki H."/>
        </authorList>
    </citation>
    <scope>NUCLEOTIDE SEQUENCE [LARGE SCALE GENOMIC DNA]</scope>
    <source>
        <strain evidence="8 9">NIES-4479</strain>
    </source>
</reference>
<evidence type="ECO:0000256" key="1">
    <source>
        <dbReference type="ARBA" id="ARBA00022679"/>
    </source>
</evidence>
<dbReference type="InterPro" id="IPR011009">
    <property type="entry name" value="Kinase-like_dom_sf"/>
</dbReference>
<dbReference type="Gene3D" id="1.10.510.10">
    <property type="entry name" value="Transferase(Phosphotransferase) domain 1"/>
    <property type="match status" value="1"/>
</dbReference>
<dbReference type="CDD" id="cd13999">
    <property type="entry name" value="STKc_MAP3K-like"/>
    <property type="match status" value="1"/>
</dbReference>
<keyword evidence="6" id="KW-0812">Transmembrane</keyword>
<keyword evidence="9" id="KW-1185">Reference proteome</keyword>
<accession>A0A9W6BKY4</accession>
<keyword evidence="1" id="KW-0808">Transferase</keyword>
<gene>
    <name evidence="8" type="primary">PLEST008039</name>
    <name evidence="8" type="ORF">PLESTB_000803300</name>
</gene>
<evidence type="ECO:0000256" key="6">
    <source>
        <dbReference type="SAM" id="Phobius"/>
    </source>
</evidence>
<dbReference type="Pfam" id="PF00069">
    <property type="entry name" value="Pkinase"/>
    <property type="match status" value="1"/>
</dbReference>
<sequence>MGGLPRPADIPGEQLVISGVTQAGCVNDSAAPAERRCWASRRLYVDVALDAKDLTPDDRLLPANYTVRMFNVTYVCQWELTQACLARYGPGGCVLQALAAAAPPPPLVVAGGSGCGADGGATGSGGTRNSSSSGQRCDGATKEAASVLLPVVLACSLGGAAFIAAAVGVGAWMLHRRSRSRSRAKTGEPRCWFSPLAGFMDTLTPAAAAAAAASCMSGSQQTTQQHGSSAAVADEDRAAAAASSCRLALLELSGTAAVAAADRGNCPTGLLQPPAGGAQQGPLLEGDQARQELQGGTCAAAVAACGPNIVTVTAGAATHQLALGSLQDLLLQESDSLPAVVVSAATEAAAAAAAVAPATQPSAVVTSLTPQRADLDVGVECGNEVTLDHIALGRGSFGRVVVGTYRGEKVAVKLIGGESGLAGIPNSEVLLECLSREVEVLGRCCHPNVVRLLAACLTPPQPCLVMELMQTSLERLLHARPARLLPLQTVLHISLDIARGLEFLHPTILHRDLKPANVLINGADTARPLAKLADFGLSRLLTTALITQHPEAGTPPYLAPECFDPDDFKVTHQADIYSLGVVIAEMLAGERPWEGHTIVQLGVQVALLGKRPTLLQGLSSDRCPRKLWQLVYDCWDKDPQRRPAAAEVVKTLILVQQQVGAGGGDGPGKMS</sequence>
<evidence type="ECO:0000256" key="3">
    <source>
        <dbReference type="ARBA" id="ARBA00022777"/>
    </source>
</evidence>
<evidence type="ECO:0000313" key="9">
    <source>
        <dbReference type="Proteomes" id="UP001165080"/>
    </source>
</evidence>
<evidence type="ECO:0000256" key="2">
    <source>
        <dbReference type="ARBA" id="ARBA00022741"/>
    </source>
</evidence>
<feature type="domain" description="Protein kinase" evidence="7">
    <location>
        <begin position="386"/>
        <end position="654"/>
    </location>
</feature>
<dbReference type="PANTHER" id="PTHR44329">
    <property type="entry name" value="SERINE/THREONINE-PROTEIN KINASE TNNI3K-RELATED"/>
    <property type="match status" value="1"/>
</dbReference>
<evidence type="ECO:0000313" key="8">
    <source>
        <dbReference type="EMBL" id="GLC53913.1"/>
    </source>
</evidence>
<keyword evidence="6" id="KW-1133">Transmembrane helix</keyword>
<evidence type="ECO:0000259" key="7">
    <source>
        <dbReference type="PROSITE" id="PS50011"/>
    </source>
</evidence>
<dbReference type="PANTHER" id="PTHR44329:SF214">
    <property type="entry name" value="PROTEIN KINASE DOMAIN-CONTAINING PROTEIN"/>
    <property type="match status" value="1"/>
</dbReference>
<dbReference type="PROSITE" id="PS00108">
    <property type="entry name" value="PROTEIN_KINASE_ST"/>
    <property type="match status" value="1"/>
</dbReference>
<dbReference type="GO" id="GO:0004674">
    <property type="term" value="F:protein serine/threonine kinase activity"/>
    <property type="evidence" value="ECO:0007669"/>
    <property type="project" value="TreeGrafter"/>
</dbReference>
<keyword evidence="3" id="KW-0418">Kinase</keyword>
<dbReference type="Proteomes" id="UP001165080">
    <property type="component" value="Unassembled WGS sequence"/>
</dbReference>
<name>A0A9W6BKY4_9CHLO</name>
<keyword evidence="6" id="KW-0472">Membrane</keyword>